<keyword evidence="15" id="KW-1185">Reference proteome</keyword>
<dbReference type="Pfam" id="PF02687">
    <property type="entry name" value="FtsX"/>
    <property type="match status" value="1"/>
</dbReference>
<accession>A0A1L8QXG3</accession>
<dbReference type="PANTHER" id="PTHR43738">
    <property type="entry name" value="ABC TRANSPORTER, MEMBRANE PROTEIN"/>
    <property type="match status" value="1"/>
</dbReference>
<dbReference type="RefSeq" id="WP_071873680.1">
    <property type="nucleotide sequence ID" value="NZ_JBHSHF010000002.1"/>
</dbReference>
<dbReference type="STRING" id="328396.RU93_GL000123"/>
<dbReference type="PANTHER" id="PTHR43738:SF1">
    <property type="entry name" value="HEMIN TRANSPORT SYSTEM PERMEASE PROTEIN HRTB-RELATED"/>
    <property type="match status" value="1"/>
</dbReference>
<evidence type="ECO:0000313" key="14">
    <source>
        <dbReference type="EMBL" id="OJG12193.1"/>
    </source>
</evidence>
<evidence type="ECO:0000256" key="9">
    <source>
        <dbReference type="ARBA" id="ARBA00023136"/>
    </source>
</evidence>
<evidence type="ECO:0000256" key="5">
    <source>
        <dbReference type="ARBA" id="ARBA00022448"/>
    </source>
</evidence>
<evidence type="ECO:0000256" key="11">
    <source>
        <dbReference type="SAM" id="Phobius"/>
    </source>
</evidence>
<evidence type="ECO:0000259" key="13">
    <source>
        <dbReference type="Pfam" id="PF12704"/>
    </source>
</evidence>
<evidence type="ECO:0000313" key="15">
    <source>
        <dbReference type="Proteomes" id="UP000182149"/>
    </source>
</evidence>
<keyword evidence="5" id="KW-0813">Transport</keyword>
<feature type="domain" description="ABC3 transporter permease C-terminal" evidence="12">
    <location>
        <begin position="238"/>
        <end position="348"/>
    </location>
</feature>
<reference evidence="14 15" key="1">
    <citation type="submission" date="2014-12" db="EMBL/GenBank/DDBJ databases">
        <title>Draft genome sequences of 29 type strains of Enterococci.</title>
        <authorList>
            <person name="Zhong Z."/>
            <person name="Sun Z."/>
            <person name="Liu W."/>
            <person name="Zhang W."/>
            <person name="Zhang H."/>
        </authorList>
    </citation>
    <scope>NUCLEOTIDE SEQUENCE [LARGE SCALE GENOMIC DNA]</scope>
    <source>
        <strain evidence="14 15">DSM 17690</strain>
    </source>
</reference>
<dbReference type="GO" id="GO:0005886">
    <property type="term" value="C:plasma membrane"/>
    <property type="evidence" value="ECO:0007669"/>
    <property type="project" value="UniProtKB-SubCell"/>
</dbReference>
<dbReference type="Pfam" id="PF12704">
    <property type="entry name" value="MacB_PCD"/>
    <property type="match status" value="1"/>
</dbReference>
<sequence>MFLAIKEMKYAKLRYALIIGIMFLISFVVFLLSGLANGLATEFSEVIDRWDAGRIVLSEESNGVLAASQLTIDDLSEVKTSEKAPLALYSGSVEIGGEKENLSFFGTQPEAFFLPELTEGKSFNEKNEVIISQALADAGLAIGDTITIGSQGVEVIVTGIFPKTSYVVTPVMYGSIKAVVETKFGSDFLAAQTNYPMNAILTEETDPIIENKAFQSLSTEEFIAQLPGYAEQNLTLNAMIYFLFVIAAAVIGIFMYVITLQKTALFGVMKVQGISTWFIAKSIIAQSFFVGIIGATLAGLVSYGLSFVLPSGMPFAVDLGLWTIYGAVLVLVAIIGGLFSTLTVTKVDPIQAIGG</sequence>
<dbReference type="EMBL" id="JXKD01000001">
    <property type="protein sequence ID" value="OJG12193.1"/>
    <property type="molecule type" value="Genomic_DNA"/>
</dbReference>
<dbReference type="OrthoDB" id="384327at2"/>
<evidence type="ECO:0000256" key="1">
    <source>
        <dbReference type="ARBA" id="ARBA00004651"/>
    </source>
</evidence>
<dbReference type="InterPro" id="IPR051125">
    <property type="entry name" value="ABC-4/HrtB_transporter"/>
</dbReference>
<dbReference type="InterPro" id="IPR003838">
    <property type="entry name" value="ABC3_permease_C"/>
</dbReference>
<proteinExistence type="inferred from homology"/>
<evidence type="ECO:0000256" key="3">
    <source>
        <dbReference type="ARBA" id="ARBA00011131"/>
    </source>
</evidence>
<comment type="caution">
    <text evidence="14">The sequence shown here is derived from an EMBL/GenBank/DDBJ whole genome shotgun (WGS) entry which is preliminary data.</text>
</comment>
<evidence type="ECO:0000256" key="8">
    <source>
        <dbReference type="ARBA" id="ARBA00022989"/>
    </source>
</evidence>
<organism evidence="14 15">
    <name type="scientific">Enterococcus aquimarinus</name>
    <dbReference type="NCBI Taxonomy" id="328396"/>
    <lineage>
        <taxon>Bacteria</taxon>
        <taxon>Bacillati</taxon>
        <taxon>Bacillota</taxon>
        <taxon>Bacilli</taxon>
        <taxon>Lactobacillales</taxon>
        <taxon>Enterococcaceae</taxon>
        <taxon>Enterococcus</taxon>
    </lineage>
</organism>
<comment type="subunit">
    <text evidence="3">The complex is composed of two ATP-binding proteins (HrtA), two transmembrane proteins (HrtB) and a solute-binding protein.</text>
</comment>
<dbReference type="InterPro" id="IPR025857">
    <property type="entry name" value="MacB_PCD"/>
</dbReference>
<name>A0A1L8QXG3_9ENTE</name>
<keyword evidence="7 11" id="KW-0812">Transmembrane</keyword>
<feature type="transmembrane region" description="Helical" evidence="11">
    <location>
        <begin position="278"/>
        <end position="302"/>
    </location>
</feature>
<feature type="transmembrane region" description="Helical" evidence="11">
    <location>
        <begin position="322"/>
        <end position="344"/>
    </location>
</feature>
<keyword evidence="8 11" id="KW-1133">Transmembrane helix</keyword>
<feature type="transmembrane region" description="Helical" evidence="11">
    <location>
        <begin position="238"/>
        <end position="258"/>
    </location>
</feature>
<evidence type="ECO:0000256" key="7">
    <source>
        <dbReference type="ARBA" id="ARBA00022692"/>
    </source>
</evidence>
<gene>
    <name evidence="14" type="ORF">RU93_GL000123</name>
</gene>
<protein>
    <recommendedName>
        <fullName evidence="4">Putative hemin transport system permease protein HrtB</fullName>
    </recommendedName>
</protein>
<feature type="domain" description="MacB-like periplasmic core" evidence="13">
    <location>
        <begin position="17"/>
        <end position="170"/>
    </location>
</feature>
<feature type="transmembrane region" description="Helical" evidence="11">
    <location>
        <begin position="15"/>
        <end position="36"/>
    </location>
</feature>
<dbReference type="AlphaFoldDB" id="A0A1L8QXG3"/>
<evidence type="ECO:0000256" key="6">
    <source>
        <dbReference type="ARBA" id="ARBA00022475"/>
    </source>
</evidence>
<evidence type="ECO:0000256" key="10">
    <source>
        <dbReference type="ARBA" id="ARBA00024973"/>
    </source>
</evidence>
<dbReference type="Proteomes" id="UP000182149">
    <property type="component" value="Unassembled WGS sequence"/>
</dbReference>
<evidence type="ECO:0000259" key="12">
    <source>
        <dbReference type="Pfam" id="PF02687"/>
    </source>
</evidence>
<keyword evidence="6" id="KW-1003">Cell membrane</keyword>
<comment type="function">
    <text evidence="10">Part of the ABC transporter complex hrt involved in hemin import. Responsible for the translocation of the substrate across the membrane.</text>
</comment>
<comment type="similarity">
    <text evidence="2">Belongs to the ABC-4 integral membrane protein family. HrtB subfamily.</text>
</comment>
<keyword evidence="9 11" id="KW-0472">Membrane</keyword>
<evidence type="ECO:0000256" key="2">
    <source>
        <dbReference type="ARBA" id="ARBA00008697"/>
    </source>
</evidence>
<comment type="subcellular location">
    <subcellularLocation>
        <location evidence="1">Cell membrane</location>
        <topology evidence="1">Multi-pass membrane protein</topology>
    </subcellularLocation>
</comment>
<evidence type="ECO:0000256" key="4">
    <source>
        <dbReference type="ARBA" id="ARBA00016962"/>
    </source>
</evidence>